<evidence type="ECO:0000313" key="2">
    <source>
        <dbReference type="EMBL" id="MBC5841948.1"/>
    </source>
</evidence>
<keyword evidence="1" id="KW-0732">Signal</keyword>
<name>A0ABR7J8W5_9FLAO</name>
<dbReference type="RefSeq" id="WP_187010443.1">
    <property type="nucleotide sequence ID" value="NZ_JACRUI010000003.1"/>
</dbReference>
<organism evidence="2 3">
    <name type="scientific">Flavobacterium kayseriense</name>
    <dbReference type="NCBI Taxonomy" id="2764714"/>
    <lineage>
        <taxon>Bacteria</taxon>
        <taxon>Pseudomonadati</taxon>
        <taxon>Bacteroidota</taxon>
        <taxon>Flavobacteriia</taxon>
        <taxon>Flavobacteriales</taxon>
        <taxon>Flavobacteriaceae</taxon>
        <taxon>Flavobacterium</taxon>
    </lineage>
</organism>
<feature type="chain" id="PRO_5045596633" description="Lipocalin-like domain-containing protein" evidence="1">
    <location>
        <begin position="20"/>
        <end position="139"/>
    </location>
</feature>
<sequence length="139" mass="15810">MKKLILILTISLITTLGFSQEAQTSTKSYDPNLIGCWKGSEVGQQQKGLSKYWVSCRFAGGKSVLLFVAIDKNGKVTQETENGTWWTENGKYYELHDFDGVVDSYNYRITTEGVDFQSIELMGEKDTSYKFTDFKIEDD</sequence>
<proteinExistence type="predicted"/>
<dbReference type="Proteomes" id="UP000629963">
    <property type="component" value="Unassembled WGS sequence"/>
</dbReference>
<reference evidence="2 3" key="1">
    <citation type="submission" date="2020-08" db="EMBL/GenBank/DDBJ databases">
        <title>Description of novel Flavobacterium F-380 isolate.</title>
        <authorList>
            <person name="Saticioglu I.B."/>
            <person name="Duman M."/>
            <person name="Altun S."/>
        </authorList>
    </citation>
    <scope>NUCLEOTIDE SEQUENCE [LARGE SCALE GENOMIC DNA]</scope>
    <source>
        <strain evidence="2 3">F-380</strain>
    </source>
</reference>
<comment type="caution">
    <text evidence="2">The sequence shown here is derived from an EMBL/GenBank/DDBJ whole genome shotgun (WGS) entry which is preliminary data.</text>
</comment>
<evidence type="ECO:0000256" key="1">
    <source>
        <dbReference type="SAM" id="SignalP"/>
    </source>
</evidence>
<dbReference type="EMBL" id="JACRUJ010000003">
    <property type="protein sequence ID" value="MBC5841948.1"/>
    <property type="molecule type" value="Genomic_DNA"/>
</dbReference>
<accession>A0ABR7J8W5</accession>
<protein>
    <recommendedName>
        <fullName evidence="4">Lipocalin-like domain-containing protein</fullName>
    </recommendedName>
</protein>
<feature type="signal peptide" evidence="1">
    <location>
        <begin position="1"/>
        <end position="19"/>
    </location>
</feature>
<evidence type="ECO:0000313" key="3">
    <source>
        <dbReference type="Proteomes" id="UP000629963"/>
    </source>
</evidence>
<gene>
    <name evidence="2" type="ORF">H8R23_11065</name>
</gene>
<evidence type="ECO:0008006" key="4">
    <source>
        <dbReference type="Google" id="ProtNLM"/>
    </source>
</evidence>
<keyword evidence="3" id="KW-1185">Reference proteome</keyword>